<evidence type="ECO:0000313" key="3">
    <source>
        <dbReference type="EMBL" id="SFR39270.1"/>
    </source>
</evidence>
<evidence type="ECO:0000313" key="4">
    <source>
        <dbReference type="Proteomes" id="UP000199658"/>
    </source>
</evidence>
<dbReference type="STRING" id="670154.SAMN04488002_1160"/>
<keyword evidence="1" id="KW-0472">Membrane</keyword>
<dbReference type="InterPro" id="IPR012347">
    <property type="entry name" value="Ferritin-like"/>
</dbReference>
<protein>
    <recommendedName>
        <fullName evidence="2">DUF305 domain-containing protein</fullName>
    </recommendedName>
</protein>
<keyword evidence="1" id="KW-0812">Transmembrane</keyword>
<evidence type="ECO:0000259" key="2">
    <source>
        <dbReference type="Pfam" id="PF03713"/>
    </source>
</evidence>
<dbReference type="InterPro" id="IPR005183">
    <property type="entry name" value="DUF305_CopM-like"/>
</dbReference>
<keyword evidence="1" id="KW-1133">Transmembrane helix</keyword>
<feature type="transmembrane region" description="Helical" evidence="1">
    <location>
        <begin position="12"/>
        <end position="33"/>
    </location>
</feature>
<feature type="transmembrane region" description="Helical" evidence="1">
    <location>
        <begin position="74"/>
        <end position="91"/>
    </location>
</feature>
<reference evidence="4" key="1">
    <citation type="submission" date="2016-10" db="EMBL/GenBank/DDBJ databases">
        <authorList>
            <person name="Varghese N."/>
            <person name="Submissions S."/>
        </authorList>
    </citation>
    <scope>NUCLEOTIDE SEQUENCE [LARGE SCALE GENOMIC DNA]</scope>
    <source>
        <strain evidence="4">DSM 26921</strain>
    </source>
</reference>
<dbReference type="Proteomes" id="UP000199658">
    <property type="component" value="Unassembled WGS sequence"/>
</dbReference>
<evidence type="ECO:0000256" key="1">
    <source>
        <dbReference type="SAM" id="Phobius"/>
    </source>
</evidence>
<dbReference type="Gene3D" id="1.20.1260.10">
    <property type="match status" value="1"/>
</dbReference>
<dbReference type="AlphaFoldDB" id="A0A1I6GAV2"/>
<dbReference type="EMBL" id="FOYO01000001">
    <property type="protein sequence ID" value="SFR39270.1"/>
    <property type="molecule type" value="Genomic_DNA"/>
</dbReference>
<gene>
    <name evidence="3" type="ORF">SAMN04488002_1160</name>
</gene>
<sequence length="155" mass="17485">MQNDTHQSSYGRFFAMIGTSTAIMFGLMYLNTYALGHVFFSETRFYMTFAMGAVMAVVMLTFMLGMYRNTTLNAVIYTGSGLVFALALWLVRSQETVQDVSWMKAMIPHHSIAILTSERAEMSDPRVQELATSIIEAQRREIDGMNALIADLEQQ</sequence>
<organism evidence="3 4">
    <name type="scientific">Litoreibacter janthinus</name>
    <dbReference type="NCBI Taxonomy" id="670154"/>
    <lineage>
        <taxon>Bacteria</taxon>
        <taxon>Pseudomonadati</taxon>
        <taxon>Pseudomonadota</taxon>
        <taxon>Alphaproteobacteria</taxon>
        <taxon>Rhodobacterales</taxon>
        <taxon>Roseobacteraceae</taxon>
        <taxon>Litoreibacter</taxon>
    </lineage>
</organism>
<accession>A0A1I6GAV2</accession>
<name>A0A1I6GAV2_9RHOB</name>
<proteinExistence type="predicted"/>
<feature type="transmembrane region" description="Helical" evidence="1">
    <location>
        <begin position="45"/>
        <end position="67"/>
    </location>
</feature>
<keyword evidence="4" id="KW-1185">Reference proteome</keyword>
<dbReference type="OrthoDB" id="517560at2"/>
<feature type="domain" description="DUF305" evidence="2">
    <location>
        <begin position="99"/>
        <end position="148"/>
    </location>
</feature>
<dbReference type="Pfam" id="PF03713">
    <property type="entry name" value="DUF305"/>
    <property type="match status" value="1"/>
</dbReference>
<dbReference type="RefSeq" id="WP_090213644.1">
    <property type="nucleotide sequence ID" value="NZ_FOYO01000001.1"/>
</dbReference>